<evidence type="ECO:0000313" key="2">
    <source>
        <dbReference type="EnsemblMetazoa" id="CapteP192281"/>
    </source>
</evidence>
<accession>R7UIJ9</accession>
<evidence type="ECO:0000313" key="1">
    <source>
        <dbReference type="EMBL" id="ELU03092.1"/>
    </source>
</evidence>
<keyword evidence="3" id="KW-1185">Reference proteome</keyword>
<dbReference type="EMBL" id="AMQN01008571">
    <property type="status" value="NOT_ANNOTATED_CDS"/>
    <property type="molecule type" value="Genomic_DNA"/>
</dbReference>
<reference evidence="1 3" key="2">
    <citation type="journal article" date="2013" name="Nature">
        <title>Insights into bilaterian evolution from three spiralian genomes.</title>
        <authorList>
            <person name="Simakov O."/>
            <person name="Marletaz F."/>
            <person name="Cho S.J."/>
            <person name="Edsinger-Gonzales E."/>
            <person name="Havlak P."/>
            <person name="Hellsten U."/>
            <person name="Kuo D.H."/>
            <person name="Larsson T."/>
            <person name="Lv J."/>
            <person name="Arendt D."/>
            <person name="Savage R."/>
            <person name="Osoegawa K."/>
            <person name="de Jong P."/>
            <person name="Grimwood J."/>
            <person name="Chapman J.A."/>
            <person name="Shapiro H."/>
            <person name="Aerts A."/>
            <person name="Otillar R.P."/>
            <person name="Terry A.Y."/>
            <person name="Boore J.L."/>
            <person name="Grigoriev I.V."/>
            <person name="Lindberg D.R."/>
            <person name="Seaver E.C."/>
            <person name="Weisblat D.A."/>
            <person name="Putnam N.H."/>
            <person name="Rokhsar D.S."/>
        </authorList>
    </citation>
    <scope>NUCLEOTIDE SEQUENCE</scope>
    <source>
        <strain evidence="1 3">I ESC-2004</strain>
    </source>
</reference>
<dbReference type="HOGENOM" id="CLU_1929562_0_0_1"/>
<dbReference type="AlphaFoldDB" id="R7UIJ9"/>
<sequence>MQLAMLCLESDLKVERDLKSFEIDVIFRRLISDLKMIENGVVIDEISVKGSLVAIAGDNLGSNGIGGFPENFSTSLPLCLGHDLFEGLVSWDIARYLKYFVQSNFFTYEQLNGCINCFQYLGSDAANKPNT</sequence>
<organism evidence="1">
    <name type="scientific">Capitella teleta</name>
    <name type="common">Polychaete worm</name>
    <dbReference type="NCBI Taxonomy" id="283909"/>
    <lineage>
        <taxon>Eukaryota</taxon>
        <taxon>Metazoa</taxon>
        <taxon>Spiralia</taxon>
        <taxon>Lophotrochozoa</taxon>
        <taxon>Annelida</taxon>
        <taxon>Polychaeta</taxon>
        <taxon>Sedentaria</taxon>
        <taxon>Scolecida</taxon>
        <taxon>Capitellidae</taxon>
        <taxon>Capitella</taxon>
    </lineage>
</organism>
<dbReference type="OrthoDB" id="7699017at2759"/>
<proteinExistence type="predicted"/>
<reference evidence="2" key="3">
    <citation type="submission" date="2015-06" db="UniProtKB">
        <authorList>
            <consortium name="EnsemblMetazoa"/>
        </authorList>
    </citation>
    <scope>IDENTIFICATION</scope>
</reference>
<evidence type="ECO:0000313" key="3">
    <source>
        <dbReference type="Proteomes" id="UP000014760"/>
    </source>
</evidence>
<dbReference type="EnsemblMetazoa" id="CapteT192281">
    <property type="protein sequence ID" value="CapteP192281"/>
    <property type="gene ID" value="CapteG192281"/>
</dbReference>
<dbReference type="EMBL" id="KB303457">
    <property type="protein sequence ID" value="ELU03092.1"/>
    <property type="molecule type" value="Genomic_DNA"/>
</dbReference>
<reference evidence="3" key="1">
    <citation type="submission" date="2012-12" db="EMBL/GenBank/DDBJ databases">
        <authorList>
            <person name="Hellsten U."/>
            <person name="Grimwood J."/>
            <person name="Chapman J.A."/>
            <person name="Shapiro H."/>
            <person name="Aerts A."/>
            <person name="Otillar R.P."/>
            <person name="Terry A.Y."/>
            <person name="Boore J.L."/>
            <person name="Simakov O."/>
            <person name="Marletaz F."/>
            <person name="Cho S.-J."/>
            <person name="Edsinger-Gonzales E."/>
            <person name="Havlak P."/>
            <person name="Kuo D.-H."/>
            <person name="Larsson T."/>
            <person name="Lv J."/>
            <person name="Arendt D."/>
            <person name="Savage R."/>
            <person name="Osoegawa K."/>
            <person name="de Jong P."/>
            <person name="Lindberg D.R."/>
            <person name="Seaver E.C."/>
            <person name="Weisblat D.A."/>
            <person name="Putnam N.H."/>
            <person name="Grigoriev I.V."/>
            <person name="Rokhsar D.S."/>
        </authorList>
    </citation>
    <scope>NUCLEOTIDE SEQUENCE</scope>
    <source>
        <strain evidence="3">I ESC-2004</strain>
    </source>
</reference>
<gene>
    <name evidence="1" type="ORF">CAPTEDRAFT_192281</name>
</gene>
<dbReference type="Proteomes" id="UP000014760">
    <property type="component" value="Unassembled WGS sequence"/>
</dbReference>
<protein>
    <submittedName>
        <fullName evidence="1 2">Uncharacterized protein</fullName>
    </submittedName>
</protein>
<name>R7UIJ9_CAPTE</name>